<evidence type="ECO:0000259" key="8">
    <source>
        <dbReference type="Pfam" id="PF08281"/>
    </source>
</evidence>
<keyword evidence="4 6" id="KW-0238">DNA-binding</keyword>
<dbReference type="InterPro" id="IPR000838">
    <property type="entry name" value="RNA_pol_sigma70_ECF_CS"/>
</dbReference>
<evidence type="ECO:0000256" key="6">
    <source>
        <dbReference type="RuleBase" id="RU000716"/>
    </source>
</evidence>
<dbReference type="InterPro" id="IPR013325">
    <property type="entry name" value="RNA_pol_sigma_r2"/>
</dbReference>
<keyword evidence="5 6" id="KW-0804">Transcription</keyword>
<evidence type="ECO:0000256" key="3">
    <source>
        <dbReference type="ARBA" id="ARBA00023082"/>
    </source>
</evidence>
<dbReference type="PANTHER" id="PTHR43133:SF8">
    <property type="entry name" value="RNA POLYMERASE SIGMA FACTOR HI_1459-RELATED"/>
    <property type="match status" value="1"/>
</dbReference>
<name>A0ABR6WFK2_9BACT</name>
<sequence>MELQQLIDGLQRGSQDAFRQLVDAYQHRVYNTVLAIVQQPEEAEDVAQEVFVEIFESIHRFEGEDRLTAWIYRIATTKALQSYRKRHARKRFAFLTSLYGTSDNDESADDRWHPVDFEHPGVKLEQKERAKVLFGAISRLSDQQKVAFTLHHVEGLSYAEITEVMNTSLSSIESLMHRAKVNLRKQLGSYYKDSGF</sequence>
<dbReference type="Gene3D" id="1.10.1740.10">
    <property type="match status" value="1"/>
</dbReference>
<comment type="similarity">
    <text evidence="1 6">Belongs to the sigma-70 factor family. ECF subfamily.</text>
</comment>
<dbReference type="NCBIfam" id="TIGR02937">
    <property type="entry name" value="sigma70-ECF"/>
    <property type="match status" value="1"/>
</dbReference>
<evidence type="ECO:0000256" key="5">
    <source>
        <dbReference type="ARBA" id="ARBA00023163"/>
    </source>
</evidence>
<evidence type="ECO:0000256" key="2">
    <source>
        <dbReference type="ARBA" id="ARBA00023015"/>
    </source>
</evidence>
<feature type="domain" description="RNA polymerase sigma-70 region 2" evidence="7">
    <location>
        <begin position="21"/>
        <end position="87"/>
    </location>
</feature>
<comment type="caution">
    <text evidence="9">The sequence shown here is derived from an EMBL/GenBank/DDBJ whole genome shotgun (WGS) entry which is preliminary data.</text>
</comment>
<keyword evidence="3 6" id="KW-0731">Sigma factor</keyword>
<dbReference type="RefSeq" id="WP_186741668.1">
    <property type="nucleotide sequence ID" value="NZ_VFIA01000060.1"/>
</dbReference>
<organism evidence="9 10">
    <name type="scientific">Spirosoma utsteinense</name>
    <dbReference type="NCBI Taxonomy" id="2585773"/>
    <lineage>
        <taxon>Bacteria</taxon>
        <taxon>Pseudomonadati</taxon>
        <taxon>Bacteroidota</taxon>
        <taxon>Cytophagia</taxon>
        <taxon>Cytophagales</taxon>
        <taxon>Cytophagaceae</taxon>
        <taxon>Spirosoma</taxon>
    </lineage>
</organism>
<evidence type="ECO:0000256" key="4">
    <source>
        <dbReference type="ARBA" id="ARBA00023125"/>
    </source>
</evidence>
<dbReference type="SUPFAM" id="SSF88659">
    <property type="entry name" value="Sigma3 and sigma4 domains of RNA polymerase sigma factors"/>
    <property type="match status" value="1"/>
</dbReference>
<evidence type="ECO:0000313" key="10">
    <source>
        <dbReference type="Proteomes" id="UP000700732"/>
    </source>
</evidence>
<gene>
    <name evidence="9" type="ORF">FH603_5333</name>
</gene>
<dbReference type="EMBL" id="VFIA01000060">
    <property type="protein sequence ID" value="MBC3794801.1"/>
    <property type="molecule type" value="Genomic_DNA"/>
</dbReference>
<dbReference type="PANTHER" id="PTHR43133">
    <property type="entry name" value="RNA POLYMERASE ECF-TYPE SIGMA FACTO"/>
    <property type="match status" value="1"/>
</dbReference>
<dbReference type="InterPro" id="IPR039425">
    <property type="entry name" value="RNA_pol_sigma-70-like"/>
</dbReference>
<evidence type="ECO:0000259" key="7">
    <source>
        <dbReference type="Pfam" id="PF04542"/>
    </source>
</evidence>
<dbReference type="InterPro" id="IPR014284">
    <property type="entry name" value="RNA_pol_sigma-70_dom"/>
</dbReference>
<accession>A0ABR6WFK2</accession>
<dbReference type="SUPFAM" id="SSF88946">
    <property type="entry name" value="Sigma2 domain of RNA polymerase sigma factors"/>
    <property type="match status" value="1"/>
</dbReference>
<dbReference type="InterPro" id="IPR036388">
    <property type="entry name" value="WH-like_DNA-bd_sf"/>
</dbReference>
<protein>
    <recommendedName>
        <fullName evidence="6">RNA polymerase sigma factor</fullName>
    </recommendedName>
</protein>
<dbReference type="InterPro" id="IPR013249">
    <property type="entry name" value="RNA_pol_sigma70_r4_t2"/>
</dbReference>
<dbReference type="Pfam" id="PF04542">
    <property type="entry name" value="Sigma70_r2"/>
    <property type="match status" value="1"/>
</dbReference>
<evidence type="ECO:0000313" key="9">
    <source>
        <dbReference type="EMBL" id="MBC3794801.1"/>
    </source>
</evidence>
<evidence type="ECO:0000256" key="1">
    <source>
        <dbReference type="ARBA" id="ARBA00010641"/>
    </source>
</evidence>
<feature type="domain" description="RNA polymerase sigma factor 70 region 4 type 2" evidence="8">
    <location>
        <begin position="136"/>
        <end position="182"/>
    </location>
</feature>
<dbReference type="Pfam" id="PF08281">
    <property type="entry name" value="Sigma70_r4_2"/>
    <property type="match status" value="1"/>
</dbReference>
<dbReference type="InterPro" id="IPR007627">
    <property type="entry name" value="RNA_pol_sigma70_r2"/>
</dbReference>
<dbReference type="PROSITE" id="PS01063">
    <property type="entry name" value="SIGMA70_ECF"/>
    <property type="match status" value="1"/>
</dbReference>
<dbReference type="Proteomes" id="UP000700732">
    <property type="component" value="Unassembled WGS sequence"/>
</dbReference>
<keyword evidence="2 6" id="KW-0805">Transcription regulation</keyword>
<dbReference type="Gene3D" id="1.10.10.10">
    <property type="entry name" value="Winged helix-like DNA-binding domain superfamily/Winged helix DNA-binding domain"/>
    <property type="match status" value="1"/>
</dbReference>
<dbReference type="CDD" id="cd06171">
    <property type="entry name" value="Sigma70_r4"/>
    <property type="match status" value="1"/>
</dbReference>
<proteinExistence type="inferred from homology"/>
<reference evidence="9 10" key="1">
    <citation type="submission" date="2019-06" db="EMBL/GenBank/DDBJ databases">
        <title>Spirosoma utsteinense sp. nov. isolated from Antarctic ice-free soils.</title>
        <authorList>
            <person name="Tahon G."/>
        </authorList>
    </citation>
    <scope>NUCLEOTIDE SEQUENCE [LARGE SCALE GENOMIC DNA]</scope>
    <source>
        <strain evidence="9 10">LMG 31447</strain>
    </source>
</reference>
<keyword evidence="10" id="KW-1185">Reference proteome</keyword>
<dbReference type="InterPro" id="IPR013324">
    <property type="entry name" value="RNA_pol_sigma_r3/r4-like"/>
</dbReference>